<keyword evidence="3" id="KW-1185">Reference proteome</keyword>
<dbReference type="Proteomes" id="UP001359559">
    <property type="component" value="Unassembled WGS sequence"/>
</dbReference>
<comment type="caution">
    <text evidence="2">The sequence shown here is derived from an EMBL/GenBank/DDBJ whole genome shotgun (WGS) entry which is preliminary data.</text>
</comment>
<evidence type="ECO:0000256" key="1">
    <source>
        <dbReference type="SAM" id="Phobius"/>
    </source>
</evidence>
<evidence type="ECO:0000313" key="3">
    <source>
        <dbReference type="Proteomes" id="UP001359559"/>
    </source>
</evidence>
<sequence length="139" mass="15321">MDLFHLFPSLASYLFSPVPFPHPCPYPYPYPYPYLCPYPSFFILIPISVSATPLSFSLPIALVTAFSVMVTVSISARIFLGAVLVVASGPPRPLVVGVEILIDVAFLATRLGLVVVALLLLLGRILLFLQKERRQRGNF</sequence>
<feature type="transmembrane region" description="Helical" evidence="1">
    <location>
        <begin position="61"/>
        <end position="87"/>
    </location>
</feature>
<keyword evidence="1" id="KW-1133">Transmembrane helix</keyword>
<feature type="transmembrane region" description="Helical" evidence="1">
    <location>
        <begin position="107"/>
        <end position="129"/>
    </location>
</feature>
<reference evidence="2 3" key="1">
    <citation type="submission" date="2024-01" db="EMBL/GenBank/DDBJ databases">
        <title>The genomes of 5 underutilized Papilionoideae crops provide insights into root nodulation and disease resistance.</title>
        <authorList>
            <person name="Yuan L."/>
        </authorList>
    </citation>
    <scope>NUCLEOTIDE SEQUENCE [LARGE SCALE GENOMIC DNA]</scope>
    <source>
        <strain evidence="2">LY-2023</strain>
        <tissue evidence="2">Leaf</tissue>
    </source>
</reference>
<accession>A0AAN9K4Z1</accession>
<gene>
    <name evidence="2" type="ORF">RJT34_07735</name>
</gene>
<keyword evidence="1" id="KW-0812">Transmembrane</keyword>
<organism evidence="2 3">
    <name type="scientific">Clitoria ternatea</name>
    <name type="common">Butterfly pea</name>
    <dbReference type="NCBI Taxonomy" id="43366"/>
    <lineage>
        <taxon>Eukaryota</taxon>
        <taxon>Viridiplantae</taxon>
        <taxon>Streptophyta</taxon>
        <taxon>Embryophyta</taxon>
        <taxon>Tracheophyta</taxon>
        <taxon>Spermatophyta</taxon>
        <taxon>Magnoliopsida</taxon>
        <taxon>eudicotyledons</taxon>
        <taxon>Gunneridae</taxon>
        <taxon>Pentapetalae</taxon>
        <taxon>rosids</taxon>
        <taxon>fabids</taxon>
        <taxon>Fabales</taxon>
        <taxon>Fabaceae</taxon>
        <taxon>Papilionoideae</taxon>
        <taxon>50 kb inversion clade</taxon>
        <taxon>NPAAA clade</taxon>
        <taxon>indigoferoid/millettioid clade</taxon>
        <taxon>Phaseoleae</taxon>
        <taxon>Clitoria</taxon>
    </lineage>
</organism>
<evidence type="ECO:0000313" key="2">
    <source>
        <dbReference type="EMBL" id="KAK7310304.1"/>
    </source>
</evidence>
<proteinExistence type="predicted"/>
<dbReference type="AlphaFoldDB" id="A0AAN9K4Z1"/>
<protein>
    <submittedName>
        <fullName evidence="2">Uncharacterized protein</fullName>
    </submittedName>
</protein>
<keyword evidence="1" id="KW-0472">Membrane</keyword>
<dbReference type="EMBL" id="JAYKXN010000002">
    <property type="protein sequence ID" value="KAK7310304.1"/>
    <property type="molecule type" value="Genomic_DNA"/>
</dbReference>
<name>A0AAN9K4Z1_CLITE</name>